<dbReference type="Proteomes" id="UP000694844">
    <property type="component" value="Chromosome 1"/>
</dbReference>
<keyword evidence="12" id="KW-0807">Transducer</keyword>
<dbReference type="FunFam" id="1.20.1070.10:FF:000058">
    <property type="entry name" value="Adhesion G protein-coupled receptor F5"/>
    <property type="match status" value="1"/>
</dbReference>
<comment type="subcellular location">
    <subcellularLocation>
        <location evidence="1">Membrane</location>
        <topology evidence="1">Multi-pass membrane protein</topology>
    </subcellularLocation>
</comment>
<name>A0A8B8ATE4_CRAVI</name>
<keyword evidence="9" id="KW-1015">Disulfide bond</keyword>
<dbReference type="RefSeq" id="XP_022294642.1">
    <property type="nucleotide sequence ID" value="XM_022438934.1"/>
</dbReference>
<feature type="transmembrane region" description="Helical" evidence="14">
    <location>
        <begin position="1316"/>
        <end position="1349"/>
    </location>
</feature>
<evidence type="ECO:0000256" key="1">
    <source>
        <dbReference type="ARBA" id="ARBA00004141"/>
    </source>
</evidence>
<feature type="transmembrane region" description="Helical" evidence="14">
    <location>
        <begin position="1361"/>
        <end position="1382"/>
    </location>
</feature>
<dbReference type="Pfam" id="PF01825">
    <property type="entry name" value="GPS"/>
    <property type="match status" value="1"/>
</dbReference>
<sequence>MTMITLQGKHRLMWISVGLIFLVQVVRSEYFCEETWQTNHENGICYKFFPESLSWRQARESCTREAGFLLSIRDAREQQFITNNVLNDISSVWSGGHSTYGQGWVWDNYKTPFNFTNWKFGPPEPILQCLSLSGLSSYGWLAENCSLHRAFTCEKPAQVLQCDGTPNTVRLQPNELTTVSFPPFYDPLKPFKLPPYQKNLNCVWNIVPPAGYKIVMEYYPFCNDDLKLFQGNSLLENVSCQEHFGNFVAKKPLYLSFVSDSFTKPRSEQGFQLRLFATDIQGSSCDEKGLPLVASPEKKFIASPGFPLQRTLSCLWTIFSPVKDARIYVQLKYLFLSEKTFLQIQNNTFTKSVILEKSGLLMYADEKITLNYTSNDSYTGHHGFVLEYYIDKPSVSVCTRKHIPRELSEYGIPNPHQKYIVFSVTAKISEVEVKQATEKQARYSVTFDPNDRRACLRKTANLTSCLEEFSGELLKEDQFQDFWMSWFDTLKVGRGRIPGNDIILDYRINNSLNITSVTIQSVNGTGEWKFYGPAFGTDYVEVCHVSGSPEKPLWELQLPPRNQRHVTFTVRLCASGLLTFQTTNGSSYRIWLDAAALNQSNRPLSCFTAYKSTNNIYTCLSSVSNERVLNCTAFKPFWISWENGKDIQIGKGTLLGRNVIASLKLGYIPISSSFKFGSPVPDHIYGGSIWRFFGTPSNLDVINITSSQVVPSMTEVEGSTLTMSVEINIRFGFEVKWYRNGTRITQSPGRFLIQQTFIDAMICSLTILELKLRDEANWTVVISNQNSNAARSFDIKVRTGLQLHISPRYRFAVQKGSSLQLVCTITNLKELSEITVDVSLLIWYKDSRPLQIDGRRVSITTKSSYSQLQISAVDKDDAGTYSCNHGKYRVSMVINAILNVYNKGEVVCPSTKDVYGIQWPVNVPETMTHADCPNGKQGNASRFCDISGTWQKTRVSYCADAELSNALNELQILDNDGVSDTDYIEQTFNTSLTKTENLTSSEETVSSANILSSINIIDTVLKVANQSNATVPSQNVYNIVDHVTSARNKDSWKLVEEETYRGPVSVLEMMEKTSAILMKDATLKDFRGENIVVNISVASLQDSGIQFLENDSFIVLPKQDHQKQVTKYSAVLYKTMSQLLPSASNTSGSKPDSLINSVVMSLTFEQPLQELSPPLELTFQHNKGVKTADDAADCVFWDYSLFEGSGGWSSEGCFTNSTAGGATVCLCNHTTNFAILMRPYTPQKEDSALVIISIVGCVISMLFTALTVGVYIYLWKKIKSDQNVLILCLCISLFLAYLILLTGVDNAQDEVLCIVITALLHFFLLLTFFMMLGVGTYFFMNVTVLFYAMHITNKFNSRSRLKWIAGSATCIPLIIVLITLGSCWNTQYHSEAFCWLSVNSGAIYAFIAPVLLIFLLNLGIIVSLLRVMFLTTKMKKADMKDKVRNALKSVCTLIPVLGVTWVFGIFAINEDLIVFQYIFTIANSIQGLLIFITHVFLNNKIKKTLRSKHPSLKRKQDKDKDVDHAMSSSSDQLTSNTHTTALVPVNQTVYKDPDKVSVRDIHLETEETSSETNKTNYVMERVKFLSSMETKIVGGKIVSQSGPSTQILTDSQEGAFESKFSAEGVKNDKQDLKWDGGFVINNIKPEGSRAGEIRITKEIRVQHTNIERSRVVTSNTSQTSTVTNQASQSNVKFSQLSNNEEAEFEA</sequence>
<keyword evidence="21" id="KW-1185">Reference proteome</keyword>
<dbReference type="InterPro" id="IPR016187">
    <property type="entry name" value="CTDL_fold"/>
</dbReference>
<feature type="transmembrane region" description="Helical" evidence="14">
    <location>
        <begin position="1474"/>
        <end position="1497"/>
    </location>
</feature>
<dbReference type="Pfam" id="PF00059">
    <property type="entry name" value="Lectin_C"/>
    <property type="match status" value="1"/>
</dbReference>
<dbReference type="CDD" id="cd00037">
    <property type="entry name" value="CLECT"/>
    <property type="match status" value="1"/>
</dbReference>
<proteinExistence type="inferred from homology"/>
<dbReference type="PROSITE" id="PS50041">
    <property type="entry name" value="C_TYPE_LECTIN_2"/>
    <property type="match status" value="1"/>
</dbReference>
<dbReference type="InterPro" id="IPR057244">
    <property type="entry name" value="GAIN_B"/>
</dbReference>
<feature type="domain" description="C-type lectin" evidence="16">
    <location>
        <begin position="41"/>
        <end position="154"/>
    </location>
</feature>
<evidence type="ECO:0000256" key="3">
    <source>
        <dbReference type="ARBA" id="ARBA00022692"/>
    </source>
</evidence>
<dbReference type="InterPro" id="IPR003599">
    <property type="entry name" value="Ig_sub"/>
</dbReference>
<feature type="transmembrane region" description="Helical" evidence="14">
    <location>
        <begin position="1402"/>
        <end position="1425"/>
    </location>
</feature>
<dbReference type="Pfam" id="PF00002">
    <property type="entry name" value="7tm_2"/>
    <property type="match status" value="1"/>
</dbReference>
<evidence type="ECO:0000256" key="11">
    <source>
        <dbReference type="ARBA" id="ARBA00023180"/>
    </source>
</evidence>
<dbReference type="InterPro" id="IPR036179">
    <property type="entry name" value="Ig-like_dom_sf"/>
</dbReference>
<feature type="domain" description="G-protein coupled receptors family 2 profile 1" evidence="18">
    <location>
        <begin position="882"/>
        <end position="962"/>
    </location>
</feature>
<dbReference type="PROSITE" id="PS50221">
    <property type="entry name" value="GAIN_B"/>
    <property type="match status" value="1"/>
</dbReference>
<dbReference type="Gene3D" id="2.60.220.50">
    <property type="match status" value="1"/>
</dbReference>
<gene>
    <name evidence="22" type="primary">LOC111104793</name>
</gene>
<feature type="domain" description="Ig-like" evidence="20">
    <location>
        <begin position="813"/>
        <end position="883"/>
    </location>
</feature>
<protein>
    <submittedName>
        <fullName evidence="22">Uncharacterized protein LOC111104793 isoform X1</fullName>
    </submittedName>
</protein>
<dbReference type="SUPFAM" id="SSF49854">
    <property type="entry name" value="Spermadhesin, CUB domain"/>
    <property type="match status" value="2"/>
</dbReference>
<evidence type="ECO:0000256" key="7">
    <source>
        <dbReference type="ARBA" id="ARBA00023040"/>
    </source>
</evidence>
<evidence type="ECO:0000256" key="5">
    <source>
        <dbReference type="ARBA" id="ARBA00022737"/>
    </source>
</evidence>
<dbReference type="SUPFAM" id="SSF111418">
    <property type="entry name" value="Hormone receptor domain"/>
    <property type="match status" value="1"/>
</dbReference>
<dbReference type="InterPro" id="IPR000203">
    <property type="entry name" value="GPS"/>
</dbReference>
<feature type="compositionally biased region" description="Basic and acidic residues" evidence="13">
    <location>
        <begin position="1514"/>
        <end position="1524"/>
    </location>
</feature>
<dbReference type="InterPro" id="IPR035914">
    <property type="entry name" value="Sperma_CUB_dom_sf"/>
</dbReference>
<dbReference type="InterPro" id="IPR017981">
    <property type="entry name" value="GPCR_2-like_7TM"/>
</dbReference>
<evidence type="ECO:0000259" key="17">
    <source>
        <dbReference type="PROSITE" id="PS50221"/>
    </source>
</evidence>
<dbReference type="InterPro" id="IPR046338">
    <property type="entry name" value="GAIN_dom_sf"/>
</dbReference>
<dbReference type="OrthoDB" id="6135707at2759"/>
<dbReference type="InterPro" id="IPR016186">
    <property type="entry name" value="C-type_lectin-like/link_sf"/>
</dbReference>
<dbReference type="Gene3D" id="4.10.1240.10">
    <property type="entry name" value="GPCR, family 2, extracellular hormone receptor domain"/>
    <property type="match status" value="1"/>
</dbReference>
<dbReference type="InterPro" id="IPR007110">
    <property type="entry name" value="Ig-like_dom"/>
</dbReference>
<evidence type="ECO:0000256" key="12">
    <source>
        <dbReference type="ARBA" id="ARBA00023224"/>
    </source>
</evidence>
<keyword evidence="3 14" id="KW-0812">Transmembrane</keyword>
<keyword evidence="11" id="KW-0325">Glycoprotein</keyword>
<evidence type="ECO:0000256" key="6">
    <source>
        <dbReference type="ARBA" id="ARBA00022989"/>
    </source>
</evidence>
<evidence type="ECO:0000259" key="20">
    <source>
        <dbReference type="PROSITE" id="PS50835"/>
    </source>
</evidence>
<evidence type="ECO:0000256" key="4">
    <source>
        <dbReference type="ARBA" id="ARBA00022729"/>
    </source>
</evidence>
<dbReference type="InterPro" id="IPR001879">
    <property type="entry name" value="GPCR_2_extracellular_dom"/>
</dbReference>
<reference evidence="21" key="1">
    <citation type="submission" date="2024-06" db="UniProtKB">
        <authorList>
            <consortium name="RefSeq"/>
        </authorList>
    </citation>
    <scope>NUCLEOTIDE SEQUENCE [LARGE SCALE GENOMIC DNA]</scope>
</reference>
<dbReference type="PRINTS" id="PR01694">
    <property type="entry name" value="BAIPRECURSOR"/>
</dbReference>
<dbReference type="SUPFAM" id="SSF48726">
    <property type="entry name" value="Immunoglobulin"/>
    <property type="match status" value="2"/>
</dbReference>
<accession>A0A8B8ATE4</accession>
<evidence type="ECO:0000256" key="15">
    <source>
        <dbReference type="SAM" id="SignalP"/>
    </source>
</evidence>
<dbReference type="SUPFAM" id="SSF56436">
    <property type="entry name" value="C-type lectin-like"/>
    <property type="match status" value="1"/>
</dbReference>
<evidence type="ECO:0000256" key="13">
    <source>
        <dbReference type="SAM" id="MobiDB-lite"/>
    </source>
</evidence>
<feature type="compositionally biased region" description="Polar residues" evidence="13">
    <location>
        <begin position="1526"/>
        <end position="1537"/>
    </location>
</feature>
<keyword evidence="10" id="KW-0675">Receptor</keyword>
<dbReference type="GO" id="GO:0004930">
    <property type="term" value="F:G protein-coupled receptor activity"/>
    <property type="evidence" value="ECO:0007669"/>
    <property type="project" value="UniProtKB-KW"/>
</dbReference>
<organism evidence="21 22">
    <name type="scientific">Crassostrea virginica</name>
    <name type="common">Eastern oyster</name>
    <dbReference type="NCBI Taxonomy" id="6565"/>
    <lineage>
        <taxon>Eukaryota</taxon>
        <taxon>Metazoa</taxon>
        <taxon>Spiralia</taxon>
        <taxon>Lophotrochozoa</taxon>
        <taxon>Mollusca</taxon>
        <taxon>Bivalvia</taxon>
        <taxon>Autobranchia</taxon>
        <taxon>Pteriomorphia</taxon>
        <taxon>Ostreida</taxon>
        <taxon>Ostreoidea</taxon>
        <taxon>Ostreidae</taxon>
        <taxon>Crassostrea</taxon>
    </lineage>
</organism>
<evidence type="ECO:0000256" key="10">
    <source>
        <dbReference type="ARBA" id="ARBA00023170"/>
    </source>
</evidence>
<dbReference type="Gene3D" id="3.10.100.10">
    <property type="entry name" value="Mannose-Binding Protein A, subunit A"/>
    <property type="match status" value="1"/>
</dbReference>
<reference evidence="22" key="2">
    <citation type="submission" date="2025-08" db="UniProtKB">
        <authorList>
            <consortium name="RefSeq"/>
        </authorList>
    </citation>
    <scope>IDENTIFICATION</scope>
    <source>
        <tissue evidence="22">Whole sample</tissue>
    </source>
</reference>
<dbReference type="CDD" id="cd15040">
    <property type="entry name" value="7tmB2_Adhesion"/>
    <property type="match status" value="1"/>
</dbReference>
<evidence type="ECO:0000313" key="21">
    <source>
        <dbReference type="Proteomes" id="UP000694844"/>
    </source>
</evidence>
<dbReference type="PANTHER" id="PTHR12011">
    <property type="entry name" value="ADHESION G-PROTEIN COUPLED RECEPTOR"/>
    <property type="match status" value="1"/>
</dbReference>
<feature type="domain" description="G-protein coupled receptors family 2 profile 2" evidence="19">
    <location>
        <begin position="1249"/>
        <end position="1498"/>
    </location>
</feature>
<dbReference type="Gene3D" id="1.20.1070.10">
    <property type="entry name" value="Rhodopsin 7-helix transmembrane proteins"/>
    <property type="match status" value="1"/>
</dbReference>
<dbReference type="SMART" id="SM00303">
    <property type="entry name" value="GPS"/>
    <property type="match status" value="1"/>
</dbReference>
<feature type="region of interest" description="Disordered" evidence="13">
    <location>
        <begin position="1670"/>
        <end position="1706"/>
    </location>
</feature>
<keyword evidence="6 14" id="KW-1133">Transmembrane helix</keyword>
<evidence type="ECO:0000256" key="2">
    <source>
        <dbReference type="ARBA" id="ARBA00007343"/>
    </source>
</evidence>
<dbReference type="PROSITE" id="PS50227">
    <property type="entry name" value="G_PROTEIN_RECEP_F2_3"/>
    <property type="match status" value="1"/>
</dbReference>
<dbReference type="InterPro" id="IPR013783">
    <property type="entry name" value="Ig-like_fold"/>
</dbReference>
<dbReference type="InterPro" id="IPR008077">
    <property type="entry name" value="GPCR_2_brain_angio_inhib"/>
</dbReference>
<feature type="signal peptide" evidence="15">
    <location>
        <begin position="1"/>
        <end position="28"/>
    </location>
</feature>
<dbReference type="InterPro" id="IPR001304">
    <property type="entry name" value="C-type_lectin-like"/>
</dbReference>
<feature type="compositionally biased region" description="Low complexity" evidence="13">
    <location>
        <begin position="1671"/>
        <end position="1690"/>
    </location>
</feature>
<dbReference type="PANTHER" id="PTHR12011:SF347">
    <property type="entry name" value="FI21270P1-RELATED"/>
    <property type="match status" value="1"/>
</dbReference>
<dbReference type="InterPro" id="IPR000832">
    <property type="entry name" value="GPCR_2_secretin-like"/>
</dbReference>
<dbReference type="GO" id="GO:0005886">
    <property type="term" value="C:plasma membrane"/>
    <property type="evidence" value="ECO:0007669"/>
    <property type="project" value="UniProtKB-SubCell"/>
</dbReference>
<dbReference type="PROSITE" id="PS50835">
    <property type="entry name" value="IG_LIKE"/>
    <property type="match status" value="1"/>
</dbReference>
<dbReference type="PRINTS" id="PR00249">
    <property type="entry name" value="GPCRSECRETIN"/>
</dbReference>
<dbReference type="KEGG" id="cvn:111104793"/>
<feature type="transmembrane region" description="Helical" evidence="14">
    <location>
        <begin position="1446"/>
        <end position="1468"/>
    </location>
</feature>
<dbReference type="SMART" id="SM00409">
    <property type="entry name" value="IG"/>
    <property type="match status" value="2"/>
</dbReference>
<evidence type="ECO:0000259" key="16">
    <source>
        <dbReference type="PROSITE" id="PS50041"/>
    </source>
</evidence>
<dbReference type="InterPro" id="IPR036445">
    <property type="entry name" value="GPCR_2_extracell_dom_sf"/>
</dbReference>
<keyword evidence="8 14" id="KW-0472">Membrane</keyword>
<keyword evidence="4 15" id="KW-0732">Signal</keyword>
<dbReference type="SMART" id="SM00034">
    <property type="entry name" value="CLECT"/>
    <property type="match status" value="1"/>
</dbReference>
<evidence type="ECO:0000259" key="19">
    <source>
        <dbReference type="PROSITE" id="PS50261"/>
    </source>
</evidence>
<feature type="transmembrane region" description="Helical" evidence="14">
    <location>
        <begin position="1284"/>
        <end position="1304"/>
    </location>
</feature>
<dbReference type="SUPFAM" id="SSF81321">
    <property type="entry name" value="Family A G protein-coupled receptor-like"/>
    <property type="match status" value="1"/>
</dbReference>
<dbReference type="PROSITE" id="PS50261">
    <property type="entry name" value="G_PROTEIN_RECEP_F2_4"/>
    <property type="match status" value="1"/>
</dbReference>
<dbReference type="Gene3D" id="2.60.40.10">
    <property type="entry name" value="Immunoglobulins"/>
    <property type="match status" value="2"/>
</dbReference>
<evidence type="ECO:0000256" key="14">
    <source>
        <dbReference type="SAM" id="Phobius"/>
    </source>
</evidence>
<feature type="chain" id="PRO_5034040806" evidence="15">
    <location>
        <begin position="29"/>
        <end position="1706"/>
    </location>
</feature>
<comment type="similarity">
    <text evidence="2">Belongs to the G-protein coupled receptor 2 family. Adhesion G-protein coupled receptor (ADGR) subfamily.</text>
</comment>
<evidence type="ECO:0000313" key="22">
    <source>
        <dbReference type="RefSeq" id="XP_022294642.1"/>
    </source>
</evidence>
<evidence type="ECO:0000256" key="8">
    <source>
        <dbReference type="ARBA" id="ARBA00023136"/>
    </source>
</evidence>
<feature type="region of interest" description="Disordered" evidence="13">
    <location>
        <begin position="1508"/>
        <end position="1537"/>
    </location>
</feature>
<evidence type="ECO:0000259" key="18">
    <source>
        <dbReference type="PROSITE" id="PS50227"/>
    </source>
</evidence>
<feature type="transmembrane region" description="Helical" evidence="14">
    <location>
        <begin position="1248"/>
        <end position="1272"/>
    </location>
</feature>
<evidence type="ECO:0000256" key="9">
    <source>
        <dbReference type="ARBA" id="ARBA00023157"/>
    </source>
</evidence>
<dbReference type="GO" id="GO:0007166">
    <property type="term" value="P:cell surface receptor signaling pathway"/>
    <property type="evidence" value="ECO:0007669"/>
    <property type="project" value="InterPro"/>
</dbReference>
<dbReference type="InterPro" id="IPR013098">
    <property type="entry name" value="Ig_I-set"/>
</dbReference>
<dbReference type="GeneID" id="111104793"/>
<keyword evidence="5" id="KW-0677">Repeat</keyword>
<keyword evidence="7" id="KW-0297">G-protein coupled receptor</keyword>
<dbReference type="Pfam" id="PF07679">
    <property type="entry name" value="I-set"/>
    <property type="match status" value="2"/>
</dbReference>
<feature type="domain" description="GAIN-B" evidence="17">
    <location>
        <begin position="1091"/>
        <end position="1243"/>
    </location>
</feature>